<protein>
    <recommendedName>
        <fullName evidence="3">DUF4437 domain-containing protein</fullName>
    </recommendedName>
</protein>
<evidence type="ECO:0000313" key="2">
    <source>
        <dbReference type="Proteomes" id="UP000030140"/>
    </source>
</evidence>
<reference evidence="1 2" key="1">
    <citation type="submission" date="2014-10" db="EMBL/GenBank/DDBJ databases">
        <title>Draft genome sequence of the proteorhodopsin-containing marine bacterium Dokdonia donghaensis.</title>
        <authorList>
            <person name="Gomez-Consarnau L."/>
            <person name="Gonzalez J.M."/>
            <person name="Riedel T."/>
            <person name="Jaenicke S."/>
            <person name="Wagner-Doebler I."/>
            <person name="Fuhrman J.A."/>
        </authorList>
    </citation>
    <scope>NUCLEOTIDE SEQUENCE [LARGE SCALE GENOMIC DNA]</scope>
    <source>
        <strain evidence="1 2">DSW-1</strain>
    </source>
</reference>
<gene>
    <name evidence="1" type="ORF">NV36_03465</name>
</gene>
<organism evidence="1 2">
    <name type="scientific">Dokdonia donghaensis DSW-1</name>
    <dbReference type="NCBI Taxonomy" id="1300343"/>
    <lineage>
        <taxon>Bacteria</taxon>
        <taxon>Pseudomonadati</taxon>
        <taxon>Bacteroidota</taxon>
        <taxon>Flavobacteriia</taxon>
        <taxon>Flavobacteriales</taxon>
        <taxon>Flavobacteriaceae</taxon>
        <taxon>Dokdonia</taxon>
    </lineage>
</organism>
<accession>A0A0A2GUK3</accession>
<dbReference type="KEGG" id="ddo:I597_1835"/>
<dbReference type="PATRIC" id="fig|1300343.5.peg.1845"/>
<dbReference type="InterPro" id="IPR014710">
    <property type="entry name" value="RmlC-like_jellyroll"/>
</dbReference>
<proteinExistence type="predicted"/>
<dbReference type="Proteomes" id="UP000030140">
    <property type="component" value="Unassembled WGS sequence"/>
</dbReference>
<dbReference type="CDD" id="cd06989">
    <property type="entry name" value="cupin_DRT102"/>
    <property type="match status" value="1"/>
</dbReference>
<evidence type="ECO:0008006" key="3">
    <source>
        <dbReference type="Google" id="ProtNLM"/>
    </source>
</evidence>
<dbReference type="Pfam" id="PF14499">
    <property type="entry name" value="DUF4437"/>
    <property type="match status" value="1"/>
</dbReference>
<comment type="caution">
    <text evidence="1">The sequence shown here is derived from an EMBL/GenBank/DDBJ whole genome shotgun (WGS) entry which is preliminary data.</text>
</comment>
<keyword evidence="2" id="KW-1185">Reference proteome</keyword>
<dbReference type="PROSITE" id="PS51257">
    <property type="entry name" value="PROKAR_LIPOPROTEIN"/>
    <property type="match status" value="1"/>
</dbReference>
<dbReference type="RefSeq" id="WP_035328687.1">
    <property type="nucleotide sequence ID" value="NZ_CP015125.1"/>
</dbReference>
<dbReference type="InterPro" id="IPR028013">
    <property type="entry name" value="DUF4437"/>
</dbReference>
<dbReference type="Gene3D" id="2.60.120.10">
    <property type="entry name" value="Jelly Rolls"/>
    <property type="match status" value="1"/>
</dbReference>
<dbReference type="AlphaFoldDB" id="A0A0A2GUK3"/>
<name>A0A0A2GUK3_9FLAO</name>
<sequence length="292" mass="31571">MKHFIATAAFAILSASCAEQTTQKETITAIEAPSYEDATYELMLATDVTWGALNPARGENGPRATNLWGDRTKEGPSGMLVKFKEGFASPPHIHNATYRAVVLDGEIHNADKDARELWMPDGSFWTQPSGETHITAARAATNMAFVEIDNGPYVVKPVEEAFETTERPINVHDTNVVWLDGKDINWLNKTGNLDGVSLAALWQSQTNKNHKGFYLRLAPGFTGNITTGEGDFKAVIVSGDATYKAATATTPVTTMLGSYFGATSVSQHQITAGAKGVILYINTTASFTAQHK</sequence>
<dbReference type="InterPro" id="IPR011051">
    <property type="entry name" value="RmlC_Cupin_sf"/>
</dbReference>
<evidence type="ECO:0000313" key="1">
    <source>
        <dbReference type="EMBL" id="KGO05991.1"/>
    </source>
</evidence>
<dbReference type="SUPFAM" id="SSF51182">
    <property type="entry name" value="RmlC-like cupins"/>
    <property type="match status" value="1"/>
</dbReference>
<dbReference type="EMBL" id="JSAQ01000001">
    <property type="protein sequence ID" value="KGO05991.1"/>
    <property type="molecule type" value="Genomic_DNA"/>
</dbReference>